<dbReference type="AlphaFoldDB" id="A0A8T3CRQ9"/>
<name>A0A8T3CRQ9_9TELE</name>
<reference evidence="3" key="1">
    <citation type="submission" date="2021-01" db="EMBL/GenBank/DDBJ databases">
        <authorList>
            <person name="Zahm M."/>
            <person name="Roques C."/>
            <person name="Cabau C."/>
            <person name="Klopp C."/>
            <person name="Donnadieu C."/>
            <person name="Jouanno E."/>
            <person name="Lampietro C."/>
            <person name="Louis A."/>
            <person name="Herpin A."/>
            <person name="Echchiki A."/>
            <person name="Berthelot C."/>
            <person name="Parey E."/>
            <person name="Roest-Crollius H."/>
            <person name="Braasch I."/>
            <person name="Postlethwait J."/>
            <person name="Bobe J."/>
            <person name="Montfort J."/>
            <person name="Bouchez O."/>
            <person name="Begum T."/>
            <person name="Mejri S."/>
            <person name="Adams A."/>
            <person name="Chen W.-J."/>
            <person name="Guiguen Y."/>
        </authorList>
    </citation>
    <scope>NUCLEOTIDE SEQUENCE</scope>
    <source>
        <tissue evidence="3">Blood</tissue>
    </source>
</reference>
<evidence type="ECO:0000313" key="3">
    <source>
        <dbReference type="EMBL" id="KAI1885365.1"/>
    </source>
</evidence>
<comment type="caution">
    <text evidence="3">The sequence shown here is derived from an EMBL/GenBank/DDBJ whole genome shotgun (WGS) entry which is preliminary data.</text>
</comment>
<dbReference type="Pfam" id="PF15262">
    <property type="entry name" value="DUF4592"/>
    <property type="match status" value="2"/>
</dbReference>
<proteinExistence type="predicted"/>
<organism evidence="3 4">
    <name type="scientific">Albula goreensis</name>
    <dbReference type="NCBI Taxonomy" id="1534307"/>
    <lineage>
        <taxon>Eukaryota</taxon>
        <taxon>Metazoa</taxon>
        <taxon>Chordata</taxon>
        <taxon>Craniata</taxon>
        <taxon>Vertebrata</taxon>
        <taxon>Euteleostomi</taxon>
        <taxon>Actinopterygii</taxon>
        <taxon>Neopterygii</taxon>
        <taxon>Teleostei</taxon>
        <taxon>Albuliformes</taxon>
        <taxon>Albulidae</taxon>
        <taxon>Albula</taxon>
    </lineage>
</organism>
<dbReference type="EMBL" id="JAERUA010000021">
    <property type="protein sequence ID" value="KAI1885365.1"/>
    <property type="molecule type" value="Genomic_DNA"/>
</dbReference>
<dbReference type="OrthoDB" id="9944945at2759"/>
<evidence type="ECO:0000256" key="1">
    <source>
        <dbReference type="SAM" id="MobiDB-lite"/>
    </source>
</evidence>
<dbReference type="PANTHER" id="PTHR47743">
    <property type="entry name" value="KIAA1210 / KIAA1211 FAMILY MEMBER"/>
    <property type="match status" value="1"/>
</dbReference>
<feature type="region of interest" description="Disordered" evidence="1">
    <location>
        <begin position="32"/>
        <end position="60"/>
    </location>
</feature>
<accession>A0A8T3CRQ9</accession>
<feature type="domain" description="DUF4592" evidence="2">
    <location>
        <begin position="120"/>
        <end position="160"/>
    </location>
</feature>
<feature type="domain" description="DUF4592" evidence="2">
    <location>
        <begin position="165"/>
        <end position="222"/>
    </location>
</feature>
<feature type="compositionally biased region" description="Basic and acidic residues" evidence="1">
    <location>
        <begin position="1"/>
        <end position="17"/>
    </location>
</feature>
<sequence length="351" mass="38849">MESSVHDLKGSNEDLTGKKKTRFQALKSRLFGRMKRKENEGEMKQSQSISDIIAPADVRGENDSEDEIVYSQGILGSRALSHDSIFLLEQSQGAAEPGQVLEQGSKHSKIRALQMKLQQQNIRLGPPPPMVIPSRCTEDTGASSEDDGPLHRPPKTFQQATLERGMAHKGSPQSTSPPPQAVTVPSPGVDFDTPVNFTPSLDTSAARHRLSIKPRNQRASTKGRKLPSAAPRPRAESLNDLENSLMEREEENEQDASNPKSLERNNAEPPTETESAPQQEEPKPRTPPNALLHVPFLDERPPTQKQSSSPETAALAPLQLRPSRRNPRSLCRRLYRSRCLAPANHSTVRTW</sequence>
<feature type="region of interest" description="Disordered" evidence="1">
    <location>
        <begin position="1"/>
        <end position="20"/>
    </location>
</feature>
<keyword evidence="4" id="KW-1185">Reference proteome</keyword>
<evidence type="ECO:0000259" key="2">
    <source>
        <dbReference type="Pfam" id="PF15262"/>
    </source>
</evidence>
<dbReference type="InterPro" id="IPR026713">
    <property type="entry name" value="CRACD-like"/>
</dbReference>
<feature type="compositionally biased region" description="Basic residues" evidence="1">
    <location>
        <begin position="206"/>
        <end position="225"/>
    </location>
</feature>
<dbReference type="InterPro" id="IPR028030">
    <property type="entry name" value="DUF4592"/>
</dbReference>
<feature type="region of interest" description="Disordered" evidence="1">
    <location>
        <begin position="120"/>
        <end position="327"/>
    </location>
</feature>
<evidence type="ECO:0000313" key="4">
    <source>
        <dbReference type="Proteomes" id="UP000829720"/>
    </source>
</evidence>
<dbReference type="PANTHER" id="PTHR47743:SF1">
    <property type="entry name" value="CRACD-LIKE PROTEIN"/>
    <property type="match status" value="1"/>
</dbReference>
<protein>
    <recommendedName>
        <fullName evidence="2">DUF4592 domain-containing protein</fullName>
    </recommendedName>
</protein>
<dbReference type="Proteomes" id="UP000829720">
    <property type="component" value="Unassembled WGS sequence"/>
</dbReference>
<gene>
    <name evidence="3" type="ORF">AGOR_G00219390</name>
</gene>